<dbReference type="PROSITE" id="PS00108">
    <property type="entry name" value="PROTEIN_KINASE_ST"/>
    <property type="match status" value="1"/>
</dbReference>
<evidence type="ECO:0000256" key="1">
    <source>
        <dbReference type="ARBA" id="ARBA00022527"/>
    </source>
</evidence>
<evidence type="ECO:0000256" key="2">
    <source>
        <dbReference type="ARBA" id="ARBA00022553"/>
    </source>
</evidence>
<dbReference type="KEGG" id="vcn:VOLCADRAFT_58602"/>
<dbReference type="EMBL" id="GL378332">
    <property type="protein sequence ID" value="EFJ50269.1"/>
    <property type="molecule type" value="Genomic_DNA"/>
</dbReference>
<organism evidence="12">
    <name type="scientific">Volvox carteri f. nagariensis</name>
    <dbReference type="NCBI Taxonomy" id="3068"/>
    <lineage>
        <taxon>Eukaryota</taxon>
        <taxon>Viridiplantae</taxon>
        <taxon>Chlorophyta</taxon>
        <taxon>core chlorophytes</taxon>
        <taxon>Chlorophyceae</taxon>
        <taxon>CS clade</taxon>
        <taxon>Chlamydomonadales</taxon>
        <taxon>Volvocaceae</taxon>
        <taxon>Volvox</taxon>
    </lineage>
</organism>
<dbReference type="Gene3D" id="3.30.200.20">
    <property type="entry name" value="Phosphorylase Kinase, domain 1"/>
    <property type="match status" value="1"/>
</dbReference>
<dbReference type="PROSITE" id="PS00107">
    <property type="entry name" value="PROTEIN_KINASE_ATP"/>
    <property type="match status" value="1"/>
</dbReference>
<dbReference type="SMART" id="SM00133">
    <property type="entry name" value="S_TK_X"/>
    <property type="match status" value="1"/>
</dbReference>
<reference evidence="11 12" key="1">
    <citation type="journal article" date="2010" name="Science">
        <title>Genomic analysis of organismal complexity in the multicellular green alga Volvox carteri.</title>
        <authorList>
            <person name="Prochnik S.E."/>
            <person name="Umen J."/>
            <person name="Nedelcu A.M."/>
            <person name="Hallmann A."/>
            <person name="Miller S.M."/>
            <person name="Nishii I."/>
            <person name="Ferris P."/>
            <person name="Kuo A."/>
            <person name="Mitros T."/>
            <person name="Fritz-Laylin L.K."/>
            <person name="Hellsten U."/>
            <person name="Chapman J."/>
            <person name="Simakov O."/>
            <person name="Rensing S.A."/>
            <person name="Terry A."/>
            <person name="Pangilinan J."/>
            <person name="Kapitonov V."/>
            <person name="Jurka J."/>
            <person name="Salamov A."/>
            <person name="Shapiro H."/>
            <person name="Schmutz J."/>
            <person name="Grimwood J."/>
            <person name="Lindquist E."/>
            <person name="Lucas S."/>
            <person name="Grigoriev I.V."/>
            <person name="Schmitt R."/>
            <person name="Kirk D."/>
            <person name="Rokhsar D.S."/>
        </authorList>
    </citation>
    <scope>NUCLEOTIDE SEQUENCE [LARGE SCALE GENOMIC DNA]</scope>
    <source>
        <strain evidence="12">f. Nagariensis / Eve</strain>
    </source>
</reference>
<comment type="similarity">
    <text evidence="8">Belongs to the protein kinase superfamily.</text>
</comment>
<dbReference type="FunFam" id="1.10.510.10:FF:000008">
    <property type="entry name" value="Non-specific serine/threonine protein kinase"/>
    <property type="match status" value="1"/>
</dbReference>
<dbReference type="GO" id="GO:0004674">
    <property type="term" value="F:protein serine/threonine kinase activity"/>
    <property type="evidence" value="ECO:0007669"/>
    <property type="project" value="UniProtKB-KW"/>
</dbReference>
<keyword evidence="4 7" id="KW-0547">Nucleotide-binding</keyword>
<feature type="binding site" evidence="7">
    <location>
        <position position="36"/>
    </location>
    <ligand>
        <name>ATP</name>
        <dbReference type="ChEBI" id="CHEBI:30616"/>
    </ligand>
</feature>
<evidence type="ECO:0000256" key="7">
    <source>
        <dbReference type="PROSITE-ProRule" id="PRU10141"/>
    </source>
</evidence>
<dbReference type="InterPro" id="IPR017892">
    <property type="entry name" value="Pkinase_C"/>
</dbReference>
<feature type="domain" description="Protein kinase" evidence="9">
    <location>
        <begin position="7"/>
        <end position="265"/>
    </location>
</feature>
<keyword evidence="1 8" id="KW-0723">Serine/threonine-protein kinase</keyword>
<dbReference type="InterPro" id="IPR011009">
    <property type="entry name" value="Kinase-like_dom_sf"/>
</dbReference>
<sequence>QVGPQDFEMLRVVGQGAFGKVFQVMHRASRTVYAMKVMRKERILQRDHSEYVRSERDLLTAVVHPYIVTLRFSFQTPTKLYLVLDFLNGGHLFFNLYRQGVFSEDVARLYTAEIVLAISYLHSQGIVHRDLKPENVLLDSEGHVRLTDFGLAKGNMGGETDRTNSFIGTMEYMAPEIIEAKGHGKAVDWWSTGILMYEMLCGVPPFRAKSRQALQQQIASGKVKYPKFLSSESQNLLKGLLTRDPAKRLGNGPDGSETVKRHAFFKSINWAKLEARQIESKFKPNVSCHMDVANFDKIWTEQPAVDSPCGTPTVASLGKFEGFTYVEPSFLASQHGAASVAQLAVVAEAAAAAEAPASSS</sequence>
<dbReference type="Gene3D" id="1.10.510.10">
    <property type="entry name" value="Transferase(Phosphotransferase) domain 1"/>
    <property type="match status" value="1"/>
</dbReference>
<keyword evidence="12" id="KW-1185">Reference proteome</keyword>
<evidence type="ECO:0008006" key="13">
    <source>
        <dbReference type="Google" id="ProtNLM"/>
    </source>
</evidence>
<evidence type="ECO:0000256" key="4">
    <source>
        <dbReference type="ARBA" id="ARBA00022741"/>
    </source>
</evidence>
<dbReference type="FunFam" id="3.30.200.20:FF:000042">
    <property type="entry name" value="Aurora kinase A"/>
    <property type="match status" value="1"/>
</dbReference>
<dbReference type="Proteomes" id="UP000001058">
    <property type="component" value="Unassembled WGS sequence"/>
</dbReference>
<evidence type="ECO:0000256" key="5">
    <source>
        <dbReference type="ARBA" id="ARBA00022777"/>
    </source>
</evidence>
<dbReference type="SMART" id="SM00220">
    <property type="entry name" value="S_TKc"/>
    <property type="match status" value="1"/>
</dbReference>
<dbReference type="InterPro" id="IPR000961">
    <property type="entry name" value="AGC-kinase_C"/>
</dbReference>
<accession>D8TR40</accession>
<feature type="non-terminal residue" evidence="11">
    <location>
        <position position="1"/>
    </location>
</feature>
<feature type="domain" description="AGC-kinase C-terminal" evidence="10">
    <location>
        <begin position="266"/>
        <end position="335"/>
    </location>
</feature>
<dbReference type="OrthoDB" id="63267at2759"/>
<dbReference type="InterPro" id="IPR008271">
    <property type="entry name" value="Ser/Thr_kinase_AS"/>
</dbReference>
<protein>
    <recommendedName>
        <fullName evidence="13">Non-specific serine/threonine protein kinase</fullName>
    </recommendedName>
</protein>
<proteinExistence type="inferred from homology"/>
<dbReference type="InterPro" id="IPR017441">
    <property type="entry name" value="Protein_kinase_ATP_BS"/>
</dbReference>
<evidence type="ECO:0000256" key="6">
    <source>
        <dbReference type="ARBA" id="ARBA00022840"/>
    </source>
</evidence>
<dbReference type="CDD" id="cd05123">
    <property type="entry name" value="STKc_AGC"/>
    <property type="match status" value="1"/>
</dbReference>
<keyword evidence="6 7" id="KW-0067">ATP-binding</keyword>
<dbReference type="GO" id="GO:0005524">
    <property type="term" value="F:ATP binding"/>
    <property type="evidence" value="ECO:0007669"/>
    <property type="project" value="UniProtKB-UniRule"/>
</dbReference>
<evidence type="ECO:0000259" key="9">
    <source>
        <dbReference type="PROSITE" id="PS50011"/>
    </source>
</evidence>
<dbReference type="PROSITE" id="PS51285">
    <property type="entry name" value="AGC_KINASE_CTER"/>
    <property type="match status" value="1"/>
</dbReference>
<dbReference type="InterPro" id="IPR000719">
    <property type="entry name" value="Prot_kinase_dom"/>
</dbReference>
<dbReference type="Pfam" id="PF00069">
    <property type="entry name" value="Pkinase"/>
    <property type="match status" value="1"/>
</dbReference>
<dbReference type="InterPro" id="IPR045270">
    <property type="entry name" value="STKc_AGC"/>
</dbReference>
<dbReference type="GeneID" id="9623460"/>
<keyword evidence="2" id="KW-0597">Phosphoprotein</keyword>
<evidence type="ECO:0000256" key="8">
    <source>
        <dbReference type="RuleBase" id="RU000304"/>
    </source>
</evidence>
<keyword evidence="3" id="KW-0808">Transferase</keyword>
<evidence type="ECO:0000313" key="11">
    <source>
        <dbReference type="EMBL" id="EFJ50269.1"/>
    </source>
</evidence>
<evidence type="ECO:0000259" key="10">
    <source>
        <dbReference type="PROSITE" id="PS51285"/>
    </source>
</evidence>
<dbReference type="FunCoup" id="D8TR40">
    <property type="interactions" value="1299"/>
</dbReference>
<gene>
    <name evidence="11" type="ORF">VOLCADRAFT_58602</name>
</gene>
<dbReference type="AlphaFoldDB" id="D8TR40"/>
<dbReference type="PROSITE" id="PS50011">
    <property type="entry name" value="PROTEIN_KINASE_DOM"/>
    <property type="match status" value="1"/>
</dbReference>
<dbReference type="eggNOG" id="KOG0598">
    <property type="taxonomic scope" value="Eukaryota"/>
</dbReference>
<evidence type="ECO:0000256" key="3">
    <source>
        <dbReference type="ARBA" id="ARBA00022679"/>
    </source>
</evidence>
<dbReference type="PANTHER" id="PTHR24351">
    <property type="entry name" value="RIBOSOMAL PROTEIN S6 KINASE"/>
    <property type="match status" value="1"/>
</dbReference>
<dbReference type="RefSeq" id="XP_002948889.1">
    <property type="nucleotide sequence ID" value="XM_002948843.1"/>
</dbReference>
<dbReference type="STRING" id="3068.D8TR40"/>
<dbReference type="Pfam" id="PF00433">
    <property type="entry name" value="Pkinase_C"/>
    <property type="match status" value="1"/>
</dbReference>
<dbReference type="SUPFAM" id="SSF56112">
    <property type="entry name" value="Protein kinase-like (PK-like)"/>
    <property type="match status" value="1"/>
</dbReference>
<name>D8TR40_VOLCA</name>
<dbReference type="InParanoid" id="D8TR40"/>
<evidence type="ECO:0000313" key="12">
    <source>
        <dbReference type="Proteomes" id="UP000001058"/>
    </source>
</evidence>
<keyword evidence="5" id="KW-0418">Kinase</keyword>